<gene>
    <name evidence="1" type="ORF">OGZ50_05085</name>
</gene>
<sequence>MKFEFYGEKTPCGNGFTQPVITKECTFEDALRYLENGVVFDDELSRGLKIVEFKKVEVE</sequence>
<proteinExistence type="predicted"/>
<name>A0AAP3Z0H2_9LACT</name>
<dbReference type="AlphaFoldDB" id="A0AAP3Z0H2"/>
<accession>A0AAP3Z0H2</accession>
<dbReference type="EMBL" id="JAOWLV010000002">
    <property type="protein sequence ID" value="MDG4976108.1"/>
    <property type="molecule type" value="Genomic_DNA"/>
</dbReference>
<comment type="caution">
    <text evidence="1">The sequence shown here is derived from an EMBL/GenBank/DDBJ whole genome shotgun (WGS) entry which is preliminary data.</text>
</comment>
<evidence type="ECO:0000313" key="1">
    <source>
        <dbReference type="EMBL" id="MDG4976108.1"/>
    </source>
</evidence>
<protein>
    <submittedName>
        <fullName evidence="1">Uncharacterized protein</fullName>
    </submittedName>
</protein>
<dbReference type="Proteomes" id="UP001152598">
    <property type="component" value="Unassembled WGS sequence"/>
</dbReference>
<reference evidence="1" key="1">
    <citation type="submission" date="2022-10" db="EMBL/GenBank/DDBJ databases">
        <authorList>
            <person name="Turner M.S."/>
            <person name="Huang W."/>
        </authorList>
    </citation>
    <scope>NUCLEOTIDE SEQUENCE</scope>
    <source>
        <strain evidence="1">54</strain>
    </source>
</reference>
<organism evidence="1 2">
    <name type="scientific">Lactococcus lactis</name>
    <dbReference type="NCBI Taxonomy" id="1358"/>
    <lineage>
        <taxon>Bacteria</taxon>
        <taxon>Bacillati</taxon>
        <taxon>Bacillota</taxon>
        <taxon>Bacilli</taxon>
        <taxon>Lactobacillales</taxon>
        <taxon>Streptococcaceae</taxon>
        <taxon>Lactococcus</taxon>
    </lineage>
</organism>
<dbReference type="RefSeq" id="WP_014735134.1">
    <property type="nucleotide sequence ID" value="NZ_JAOWLT010000017.1"/>
</dbReference>
<reference evidence="1" key="2">
    <citation type="journal article" date="2023" name="Food Microbiol.">
        <title>Evaluation of the fermentation potential of lactic acid bacteria isolated from herbs, fruits and vegetables as starter cultures in nut-based milk alternatives.</title>
        <authorList>
            <person name="Huang W."/>
            <person name="Dong A."/>
            <person name="Pham H.T."/>
            <person name="Zhou C."/>
            <person name="Huo Z."/>
            <person name="Watjen A.P."/>
            <person name="Prakash S."/>
            <person name="Bang-Berthelsen C.H."/>
            <person name="Turner M.S."/>
        </authorList>
    </citation>
    <scope>NUCLEOTIDE SEQUENCE</scope>
    <source>
        <strain evidence="1">54</strain>
    </source>
</reference>
<evidence type="ECO:0000313" key="2">
    <source>
        <dbReference type="Proteomes" id="UP001152598"/>
    </source>
</evidence>